<accession>A0A3B3QTS7</accession>
<protein>
    <recommendedName>
        <fullName evidence="3">NAD(P)-binding domain-containing protein</fullName>
    </recommendedName>
</protein>
<name>A0A3B3QTS7_9TELE</name>
<dbReference type="GeneTree" id="ENSGT00940000179586"/>
<dbReference type="Proteomes" id="UP000261540">
    <property type="component" value="Unplaced"/>
</dbReference>
<dbReference type="AlphaFoldDB" id="A0A3B3QTS7"/>
<reference evidence="1" key="1">
    <citation type="submission" date="2025-08" db="UniProtKB">
        <authorList>
            <consortium name="Ensembl"/>
        </authorList>
    </citation>
    <scope>IDENTIFICATION</scope>
</reference>
<proteinExistence type="predicted"/>
<reference evidence="1" key="2">
    <citation type="submission" date="2025-09" db="UniProtKB">
        <authorList>
            <consortium name="Ensembl"/>
        </authorList>
    </citation>
    <scope>IDENTIFICATION</scope>
</reference>
<evidence type="ECO:0000313" key="2">
    <source>
        <dbReference type="Proteomes" id="UP000261540"/>
    </source>
</evidence>
<sequence>MKIVVLGALPHDHVITAIVRYPGKMITIHENLKGDIFSENNLKFHFTVVISCLGLSPSWWFGVTGYTTSMKAVDSAMHEVMVNRENPSGTESPFLIHFLLLPIIRSVLMNMYEMEQYLKMEYINWTVVRLAGLRNESATSSVVVLSSPANQESGAACVDLQIQSLLQQRGYKPRLLFFRLTHQRLMRNTEHWLNYRSVIGVIKAT</sequence>
<evidence type="ECO:0008006" key="3">
    <source>
        <dbReference type="Google" id="ProtNLM"/>
    </source>
</evidence>
<keyword evidence="2" id="KW-1185">Reference proteome</keyword>
<dbReference type="Gene3D" id="3.40.50.720">
    <property type="entry name" value="NAD(P)-binding Rossmann-like Domain"/>
    <property type="match status" value="1"/>
</dbReference>
<organism evidence="1 2">
    <name type="scientific">Paramormyrops kingsleyae</name>
    <dbReference type="NCBI Taxonomy" id="1676925"/>
    <lineage>
        <taxon>Eukaryota</taxon>
        <taxon>Metazoa</taxon>
        <taxon>Chordata</taxon>
        <taxon>Craniata</taxon>
        <taxon>Vertebrata</taxon>
        <taxon>Euteleostomi</taxon>
        <taxon>Actinopterygii</taxon>
        <taxon>Neopterygii</taxon>
        <taxon>Teleostei</taxon>
        <taxon>Osteoglossocephala</taxon>
        <taxon>Osteoglossomorpha</taxon>
        <taxon>Osteoglossiformes</taxon>
        <taxon>Mormyridae</taxon>
        <taxon>Paramormyrops</taxon>
    </lineage>
</organism>
<dbReference type="STRING" id="1676925.ENSPKIP00000009035"/>
<dbReference type="Ensembl" id="ENSPKIT00000033127.1">
    <property type="protein sequence ID" value="ENSPKIP00000009035.1"/>
    <property type="gene ID" value="ENSPKIG00000024282.1"/>
</dbReference>
<evidence type="ECO:0000313" key="1">
    <source>
        <dbReference type="Ensembl" id="ENSPKIP00000009035.1"/>
    </source>
</evidence>